<dbReference type="EC" id="5.3.1.9" evidence="7"/>
<evidence type="ECO:0000313" key="10">
    <source>
        <dbReference type="Proteomes" id="UP000484885"/>
    </source>
</evidence>
<dbReference type="InterPro" id="IPR001672">
    <property type="entry name" value="G6P_Isomerase"/>
</dbReference>
<dbReference type="GO" id="GO:0005829">
    <property type="term" value="C:cytosol"/>
    <property type="evidence" value="ECO:0007669"/>
    <property type="project" value="TreeGrafter"/>
</dbReference>
<dbReference type="GO" id="GO:0004347">
    <property type="term" value="F:glucose-6-phosphate isomerase activity"/>
    <property type="evidence" value="ECO:0007669"/>
    <property type="project" value="UniProtKB-UniRule"/>
</dbReference>
<keyword evidence="4 7" id="KW-0324">Glycolysis</keyword>
<evidence type="ECO:0000256" key="7">
    <source>
        <dbReference type="HAMAP-Rule" id="MF_00473"/>
    </source>
</evidence>
<dbReference type="InterPro" id="IPR035482">
    <property type="entry name" value="SIS_PGI_2"/>
</dbReference>
<dbReference type="Pfam" id="PF00342">
    <property type="entry name" value="PGI"/>
    <property type="match status" value="1"/>
</dbReference>
<evidence type="ECO:0000256" key="2">
    <source>
        <dbReference type="ARBA" id="ARBA00006604"/>
    </source>
</evidence>
<organism evidence="9 10">
    <name type="scientific">Wenzhouxiangella limi</name>
    <dbReference type="NCBI Taxonomy" id="2707351"/>
    <lineage>
        <taxon>Bacteria</taxon>
        <taxon>Pseudomonadati</taxon>
        <taxon>Pseudomonadota</taxon>
        <taxon>Gammaproteobacteria</taxon>
        <taxon>Chromatiales</taxon>
        <taxon>Wenzhouxiangellaceae</taxon>
        <taxon>Wenzhouxiangella</taxon>
    </lineage>
</organism>
<comment type="pathway">
    <text evidence="7">Carbohydrate biosynthesis; gluconeogenesis.</text>
</comment>
<comment type="subcellular location">
    <subcellularLocation>
        <location evidence="7">Cytoplasm</location>
    </subcellularLocation>
</comment>
<comment type="pathway">
    <text evidence="1 7 8">Carbohydrate degradation; glycolysis; D-glyceraldehyde 3-phosphate and glycerone phosphate from D-glucose: step 2/4.</text>
</comment>
<dbReference type="UniPathway" id="UPA00109">
    <property type="reaction ID" value="UER00181"/>
</dbReference>
<sequence length="496" mass="54480">MALLSAARDDYKEVCRVLRENNSPPEVADLFRRDPDRGAAFSVLQQGWMLDYSRIPLDRPQRDLLLDLPRRVQLRPAVDRLFDGAIVNPSEAQPALHMQLRGQDASPERLAERRQMLALADRLHSGRAGLTDLVHIGIGGSDLGPRLVADALDEDDSAVRVHWLSTLDGRRFERLLRQLDPARTGVVIASKSFSTEETMTQAEAMRVWMGKDFEAGSWASTANVDRAVAFGIRPEHVLPFPVWTGGRYSLWSSVGVSAGAQIGSSRFEELLAGAAVADQAMQRAPDASSLAVMLGLMIHYFRRELALPTLGVVAYEPRLALLGDYLQQLVMESLGKGVDLTDQPLAQPSVPLVYGGRGTDLQHSIFQALHQGTDTHPLLLVGSLADSHGHVEWQQAQLAHLLAQAAAFARGRHDGAPHRRLPGNRPVGVLLAERLTPEALGFLLASFEHAVYVLSVLWQINAYDQWGVEEGKRLAAGIRQRLANDALSLEKLAGFF</sequence>
<dbReference type="PANTHER" id="PTHR11469:SF1">
    <property type="entry name" value="GLUCOSE-6-PHOSPHATE ISOMERASE"/>
    <property type="match status" value="1"/>
</dbReference>
<dbReference type="GO" id="GO:0051156">
    <property type="term" value="P:glucose 6-phosphate metabolic process"/>
    <property type="evidence" value="ECO:0007669"/>
    <property type="project" value="TreeGrafter"/>
</dbReference>
<dbReference type="PROSITE" id="PS51463">
    <property type="entry name" value="P_GLUCOSE_ISOMERASE_3"/>
    <property type="match status" value="1"/>
</dbReference>
<dbReference type="HAMAP" id="MF_00473">
    <property type="entry name" value="G6P_isomerase"/>
    <property type="match status" value="1"/>
</dbReference>
<dbReference type="Gene3D" id="3.40.50.10490">
    <property type="entry name" value="Glucose-6-phosphate isomerase like protein, domain 1"/>
    <property type="match status" value="2"/>
</dbReference>
<dbReference type="PRINTS" id="PR00662">
    <property type="entry name" value="G6PISOMERASE"/>
</dbReference>
<proteinExistence type="inferred from homology"/>
<dbReference type="GO" id="GO:0097367">
    <property type="term" value="F:carbohydrate derivative binding"/>
    <property type="evidence" value="ECO:0007669"/>
    <property type="project" value="InterPro"/>
</dbReference>
<dbReference type="GO" id="GO:0006096">
    <property type="term" value="P:glycolytic process"/>
    <property type="evidence" value="ECO:0007669"/>
    <property type="project" value="UniProtKB-UniRule"/>
</dbReference>
<evidence type="ECO:0000256" key="3">
    <source>
        <dbReference type="ARBA" id="ARBA00022432"/>
    </source>
</evidence>
<dbReference type="UniPathway" id="UPA00138"/>
<dbReference type="GO" id="GO:0006094">
    <property type="term" value="P:gluconeogenesis"/>
    <property type="evidence" value="ECO:0007669"/>
    <property type="project" value="UniProtKB-UniRule"/>
</dbReference>
<dbReference type="InterPro" id="IPR018189">
    <property type="entry name" value="Phosphoglucose_isomerase_CS"/>
</dbReference>
<dbReference type="AlphaFoldDB" id="A0A845VGY9"/>
<dbReference type="PROSITE" id="PS00174">
    <property type="entry name" value="P_GLUCOSE_ISOMERASE_2"/>
    <property type="match status" value="1"/>
</dbReference>
<comment type="caution">
    <text evidence="9">The sequence shown here is derived from an EMBL/GenBank/DDBJ whole genome shotgun (WGS) entry which is preliminary data.</text>
</comment>
<dbReference type="Proteomes" id="UP000484885">
    <property type="component" value="Unassembled WGS sequence"/>
</dbReference>
<keyword evidence="7" id="KW-0963">Cytoplasm</keyword>
<feature type="active site" evidence="7">
    <location>
        <position position="472"/>
    </location>
</feature>
<keyword evidence="5 7" id="KW-0413">Isomerase</keyword>
<comment type="catalytic activity">
    <reaction evidence="6 7 8">
        <text>alpha-D-glucose 6-phosphate = beta-D-fructose 6-phosphate</text>
        <dbReference type="Rhea" id="RHEA:11816"/>
        <dbReference type="ChEBI" id="CHEBI:57634"/>
        <dbReference type="ChEBI" id="CHEBI:58225"/>
        <dbReference type="EC" id="5.3.1.9"/>
    </reaction>
</comment>
<dbReference type="EMBL" id="JAAGSC010000043">
    <property type="protein sequence ID" value="NDY96469.1"/>
    <property type="molecule type" value="Genomic_DNA"/>
</dbReference>
<comment type="function">
    <text evidence="7">Catalyzes the reversible isomerization of glucose-6-phosphate to fructose-6-phosphate.</text>
</comment>
<dbReference type="Gene3D" id="1.10.1390.10">
    <property type="match status" value="1"/>
</dbReference>
<accession>A0A845VGY9</accession>
<dbReference type="CDD" id="cd05015">
    <property type="entry name" value="SIS_PGI_1"/>
    <property type="match status" value="1"/>
</dbReference>
<evidence type="ECO:0000256" key="8">
    <source>
        <dbReference type="RuleBase" id="RU000612"/>
    </source>
</evidence>
<name>A0A845VGY9_9GAMM</name>
<evidence type="ECO:0000256" key="6">
    <source>
        <dbReference type="ARBA" id="ARBA00029321"/>
    </source>
</evidence>
<gene>
    <name evidence="7" type="primary">pgi</name>
    <name evidence="9" type="ORF">G3I74_12080</name>
</gene>
<comment type="similarity">
    <text evidence="2 7 8">Belongs to the GPI family.</text>
</comment>
<dbReference type="SUPFAM" id="SSF53697">
    <property type="entry name" value="SIS domain"/>
    <property type="match status" value="1"/>
</dbReference>
<dbReference type="InterPro" id="IPR023096">
    <property type="entry name" value="G6P_Isomerase_C"/>
</dbReference>
<dbReference type="CDD" id="cd05016">
    <property type="entry name" value="SIS_PGI_2"/>
    <property type="match status" value="1"/>
</dbReference>
<dbReference type="InterPro" id="IPR046348">
    <property type="entry name" value="SIS_dom_sf"/>
</dbReference>
<keyword evidence="10" id="KW-1185">Reference proteome</keyword>
<feature type="active site" evidence="7">
    <location>
        <position position="363"/>
    </location>
</feature>
<dbReference type="GO" id="GO:0048029">
    <property type="term" value="F:monosaccharide binding"/>
    <property type="evidence" value="ECO:0007669"/>
    <property type="project" value="TreeGrafter"/>
</dbReference>
<dbReference type="PANTHER" id="PTHR11469">
    <property type="entry name" value="GLUCOSE-6-PHOSPHATE ISOMERASE"/>
    <property type="match status" value="1"/>
</dbReference>
<protein>
    <recommendedName>
        <fullName evidence="7">Glucose-6-phosphate isomerase</fullName>
        <shortName evidence="7">GPI</shortName>
        <ecNumber evidence="7">5.3.1.9</ecNumber>
    </recommendedName>
    <alternativeName>
        <fullName evidence="7">Phosphoglucose isomerase</fullName>
        <shortName evidence="7">PGI</shortName>
    </alternativeName>
    <alternativeName>
        <fullName evidence="7">Phosphohexose isomerase</fullName>
        <shortName evidence="7">PHI</shortName>
    </alternativeName>
</protein>
<evidence type="ECO:0000256" key="1">
    <source>
        <dbReference type="ARBA" id="ARBA00004926"/>
    </source>
</evidence>
<dbReference type="InterPro" id="IPR035476">
    <property type="entry name" value="SIS_PGI_1"/>
</dbReference>
<reference evidence="9 10" key="1">
    <citation type="submission" date="2020-02" db="EMBL/GenBank/DDBJ databases">
        <authorList>
            <person name="Zhang X.-Y."/>
        </authorList>
    </citation>
    <scope>NUCLEOTIDE SEQUENCE [LARGE SCALE GENOMIC DNA]</scope>
    <source>
        <strain evidence="9 10">C33</strain>
    </source>
</reference>
<feature type="active site" description="Proton donor" evidence="7">
    <location>
        <position position="332"/>
    </location>
</feature>
<evidence type="ECO:0000313" key="9">
    <source>
        <dbReference type="EMBL" id="NDY96469.1"/>
    </source>
</evidence>
<keyword evidence="3 7" id="KW-0312">Gluconeogenesis</keyword>
<evidence type="ECO:0000256" key="5">
    <source>
        <dbReference type="ARBA" id="ARBA00023235"/>
    </source>
</evidence>
<dbReference type="RefSeq" id="WP_164211866.1">
    <property type="nucleotide sequence ID" value="NZ_JAAGSC010000043.1"/>
</dbReference>
<evidence type="ECO:0000256" key="4">
    <source>
        <dbReference type="ARBA" id="ARBA00023152"/>
    </source>
</evidence>